<feature type="transmembrane region" description="Helical" evidence="10">
    <location>
        <begin position="53"/>
        <end position="78"/>
    </location>
</feature>
<dbReference type="Gene3D" id="1.10.3860.10">
    <property type="entry name" value="Sodium:dicarboxylate symporter"/>
    <property type="match status" value="1"/>
</dbReference>
<keyword evidence="8 10" id="KW-0472">Membrane</keyword>
<dbReference type="InterPro" id="IPR036458">
    <property type="entry name" value="Na:dicarbo_symporter_sf"/>
</dbReference>
<sequence length="436" mass="46640">MNVTMNLTTLLVSLVACYFIYVLNKKTNFTFTSVVALIVGIVIGLIFKGDTSYVAVLGTIYTRVISMMVIPLLMVSLIKSIYSMQSLKQLKKIGSKSLFWLLFQTLLAAIVGAALAVGSGIGKGSHLSVVNGFKVEKIPKFTEVITDFFSDNLFTSMAEGKVIPIVFFSIIVGIAVVALSSKRPKSMKTFKAFIDDCHDIVYQIIRVIIKFLPYSIIFLMADTIGTSDAKALMPLVTIIVLAFVGCFFHMYVTDSILLKLVAKRSPVQYFKNIMPAQLMAFSSRSSSGTLPLYVECLTKKEGVSESIANFVGPLGTTVGMSGCAGIWPPLLSIYAMNSLGMNVSLLQVVVIVLLCPVVSLGTAGVPGGGIMLATAMFVTLGLPVELVSIFAGIDAFANMARTTTNVTSSMVAATLVNASENKVAVADSPKTKPAMA</sequence>
<dbReference type="InterPro" id="IPR001991">
    <property type="entry name" value="Na-dicarboxylate_symporter"/>
</dbReference>
<feature type="transmembrane region" description="Helical" evidence="10">
    <location>
        <begin position="30"/>
        <end position="47"/>
    </location>
</feature>
<keyword evidence="7 10" id="KW-1133">Transmembrane helix</keyword>
<evidence type="ECO:0000256" key="10">
    <source>
        <dbReference type="SAM" id="Phobius"/>
    </source>
</evidence>
<evidence type="ECO:0000256" key="6">
    <source>
        <dbReference type="ARBA" id="ARBA00022970"/>
    </source>
</evidence>
<feature type="transmembrane region" description="Helical" evidence="10">
    <location>
        <begin position="232"/>
        <end position="252"/>
    </location>
</feature>
<comment type="caution">
    <text evidence="11">The sequence shown here is derived from an EMBL/GenBank/DDBJ whole genome shotgun (WGS) entry which is preliminary data.</text>
</comment>
<dbReference type="SUPFAM" id="SSF118215">
    <property type="entry name" value="Proton glutamate symport protein"/>
    <property type="match status" value="1"/>
</dbReference>
<name>A0ABW1UVR2_9LACO</name>
<dbReference type="PRINTS" id="PR00173">
    <property type="entry name" value="EDTRNSPORT"/>
</dbReference>
<comment type="subcellular location">
    <subcellularLocation>
        <location evidence="1">Membrane</location>
        <topology evidence="1">Multi-pass membrane protein</topology>
    </subcellularLocation>
</comment>
<reference evidence="12" key="1">
    <citation type="journal article" date="2019" name="Int. J. Syst. Evol. Microbiol.">
        <title>The Global Catalogue of Microorganisms (GCM) 10K type strain sequencing project: providing services to taxonomists for standard genome sequencing and annotation.</title>
        <authorList>
            <consortium name="The Broad Institute Genomics Platform"/>
            <consortium name="The Broad Institute Genome Sequencing Center for Infectious Disease"/>
            <person name="Wu L."/>
            <person name="Ma J."/>
        </authorList>
    </citation>
    <scope>NUCLEOTIDE SEQUENCE [LARGE SCALE GENOMIC DNA]</scope>
    <source>
        <strain evidence="12">CCM 8895</strain>
    </source>
</reference>
<dbReference type="RefSeq" id="WP_125592859.1">
    <property type="nucleotide sequence ID" value="NZ_JBHSSN010000015.1"/>
</dbReference>
<feature type="transmembrane region" description="Helical" evidence="10">
    <location>
        <begin position="162"/>
        <end position="179"/>
    </location>
</feature>
<organism evidence="11 12">
    <name type="scientific">Companilactobacillus baiquanensis</name>
    <dbReference type="NCBI Taxonomy" id="2486005"/>
    <lineage>
        <taxon>Bacteria</taxon>
        <taxon>Bacillati</taxon>
        <taxon>Bacillota</taxon>
        <taxon>Bacilli</taxon>
        <taxon>Lactobacillales</taxon>
        <taxon>Lactobacillaceae</taxon>
        <taxon>Companilactobacillus</taxon>
    </lineage>
</organism>
<feature type="transmembrane region" description="Helical" evidence="10">
    <location>
        <begin position="98"/>
        <end position="121"/>
    </location>
</feature>
<dbReference type="Pfam" id="PF00375">
    <property type="entry name" value="SDF"/>
    <property type="match status" value="1"/>
</dbReference>
<feature type="transmembrane region" description="Helical" evidence="10">
    <location>
        <begin position="200"/>
        <end position="220"/>
    </location>
</feature>
<keyword evidence="4" id="KW-0813">Transport</keyword>
<gene>
    <name evidence="11" type="ORF">ACFP1F_08780</name>
</gene>
<dbReference type="EMBL" id="JBHSSN010000015">
    <property type="protein sequence ID" value="MFC6323831.1"/>
    <property type="molecule type" value="Genomic_DNA"/>
</dbReference>
<dbReference type="Proteomes" id="UP001596186">
    <property type="component" value="Unassembled WGS sequence"/>
</dbReference>
<evidence type="ECO:0000256" key="8">
    <source>
        <dbReference type="ARBA" id="ARBA00023136"/>
    </source>
</evidence>
<dbReference type="PANTHER" id="PTHR42865">
    <property type="entry name" value="PROTON/GLUTAMATE-ASPARTATE SYMPORTER"/>
    <property type="match status" value="1"/>
</dbReference>
<keyword evidence="5 10" id="KW-0812">Transmembrane</keyword>
<feature type="transmembrane region" description="Helical" evidence="10">
    <location>
        <begin position="6"/>
        <end position="23"/>
    </location>
</feature>
<evidence type="ECO:0000256" key="1">
    <source>
        <dbReference type="ARBA" id="ARBA00004141"/>
    </source>
</evidence>
<evidence type="ECO:0000256" key="9">
    <source>
        <dbReference type="ARBA" id="ARBA00031293"/>
    </source>
</evidence>
<evidence type="ECO:0000313" key="11">
    <source>
        <dbReference type="EMBL" id="MFC6323831.1"/>
    </source>
</evidence>
<evidence type="ECO:0000256" key="3">
    <source>
        <dbReference type="ARBA" id="ARBA00022031"/>
    </source>
</evidence>
<evidence type="ECO:0000313" key="12">
    <source>
        <dbReference type="Proteomes" id="UP001596186"/>
    </source>
</evidence>
<accession>A0ABW1UVR2</accession>
<evidence type="ECO:0000256" key="5">
    <source>
        <dbReference type="ARBA" id="ARBA00022692"/>
    </source>
</evidence>
<proteinExistence type="inferred from homology"/>
<keyword evidence="6" id="KW-0029">Amino-acid transport</keyword>
<protein>
    <recommendedName>
        <fullName evidence="3">L-cystine uptake protein TcyP</fullName>
    </recommendedName>
    <alternativeName>
        <fullName evidence="9">Transporter of cystine TcyP</fullName>
    </alternativeName>
</protein>
<evidence type="ECO:0000256" key="2">
    <source>
        <dbReference type="ARBA" id="ARBA00006148"/>
    </source>
</evidence>
<dbReference type="PANTHER" id="PTHR42865:SF5">
    <property type="entry name" value="L-CYSTINE TRANSPORTER TCYP"/>
    <property type="match status" value="1"/>
</dbReference>
<evidence type="ECO:0000256" key="7">
    <source>
        <dbReference type="ARBA" id="ARBA00022989"/>
    </source>
</evidence>
<feature type="transmembrane region" description="Helical" evidence="10">
    <location>
        <begin position="370"/>
        <end position="393"/>
    </location>
</feature>
<comment type="similarity">
    <text evidence="2">Belongs to the dicarboxylate/amino acid:cation symporter (DAACS) (TC 2.A.23) family.</text>
</comment>
<feature type="transmembrane region" description="Helical" evidence="10">
    <location>
        <begin position="343"/>
        <end position="364"/>
    </location>
</feature>
<keyword evidence="12" id="KW-1185">Reference proteome</keyword>
<evidence type="ECO:0000256" key="4">
    <source>
        <dbReference type="ARBA" id="ARBA00022448"/>
    </source>
</evidence>